<dbReference type="GO" id="GO:0043709">
    <property type="term" value="P:cell adhesion involved in single-species biofilm formation"/>
    <property type="evidence" value="ECO:0007669"/>
    <property type="project" value="TreeGrafter"/>
</dbReference>
<dbReference type="EMBL" id="CP045068">
    <property type="protein sequence ID" value="QFQ91858.1"/>
    <property type="molecule type" value="Genomic_DNA"/>
</dbReference>
<feature type="transmembrane region" description="Helical" evidence="1">
    <location>
        <begin position="160"/>
        <end position="179"/>
    </location>
</feature>
<keyword evidence="1" id="KW-0812">Transmembrane</keyword>
<evidence type="ECO:0000259" key="2">
    <source>
        <dbReference type="PROSITE" id="PS50887"/>
    </source>
</evidence>
<feature type="transmembrane region" description="Helical" evidence="1">
    <location>
        <begin position="104"/>
        <end position="124"/>
    </location>
</feature>
<dbReference type="SUPFAM" id="SSF55073">
    <property type="entry name" value="Nucleotide cyclase"/>
    <property type="match status" value="1"/>
</dbReference>
<dbReference type="GO" id="GO:0005886">
    <property type="term" value="C:plasma membrane"/>
    <property type="evidence" value="ECO:0007669"/>
    <property type="project" value="TreeGrafter"/>
</dbReference>
<dbReference type="InterPro" id="IPR000160">
    <property type="entry name" value="GGDEF_dom"/>
</dbReference>
<dbReference type="InterPro" id="IPR029787">
    <property type="entry name" value="Nucleotide_cyclase"/>
</dbReference>
<dbReference type="Proteomes" id="UP000388452">
    <property type="component" value="Chromosome"/>
</dbReference>
<dbReference type="GO" id="GO:1902201">
    <property type="term" value="P:negative regulation of bacterial-type flagellum-dependent cell motility"/>
    <property type="evidence" value="ECO:0007669"/>
    <property type="project" value="TreeGrafter"/>
</dbReference>
<dbReference type="InterPro" id="IPR050469">
    <property type="entry name" value="Diguanylate_Cyclase"/>
</dbReference>
<feature type="transmembrane region" description="Helical" evidence="1">
    <location>
        <begin position="45"/>
        <end position="65"/>
    </location>
</feature>
<dbReference type="RefSeq" id="WP_054716866.1">
    <property type="nucleotide sequence ID" value="NZ_CP045068.1"/>
</dbReference>
<evidence type="ECO:0000313" key="4">
    <source>
        <dbReference type="Proteomes" id="UP000388452"/>
    </source>
</evidence>
<dbReference type="AlphaFoldDB" id="A0A5P8JRZ0"/>
<evidence type="ECO:0000256" key="1">
    <source>
        <dbReference type="SAM" id="Phobius"/>
    </source>
</evidence>
<dbReference type="SMART" id="SM00267">
    <property type="entry name" value="GGDEF"/>
    <property type="match status" value="1"/>
</dbReference>
<keyword evidence="1" id="KW-0472">Membrane</keyword>
<dbReference type="PANTHER" id="PTHR45138">
    <property type="entry name" value="REGULATORY COMPONENTS OF SENSORY TRANSDUCTION SYSTEM"/>
    <property type="match status" value="1"/>
</dbReference>
<dbReference type="Pfam" id="PF00990">
    <property type="entry name" value="GGDEF"/>
    <property type="match status" value="1"/>
</dbReference>
<keyword evidence="1" id="KW-1133">Transmembrane helix</keyword>
<dbReference type="GO" id="GO:0052621">
    <property type="term" value="F:diguanylate cyclase activity"/>
    <property type="evidence" value="ECO:0007669"/>
    <property type="project" value="TreeGrafter"/>
</dbReference>
<dbReference type="CDD" id="cd01949">
    <property type="entry name" value="GGDEF"/>
    <property type="match status" value="1"/>
</dbReference>
<dbReference type="PROSITE" id="PS50887">
    <property type="entry name" value="GGDEF"/>
    <property type="match status" value="1"/>
</dbReference>
<evidence type="ECO:0000313" key="3">
    <source>
        <dbReference type="EMBL" id="QFQ91858.1"/>
    </source>
</evidence>
<protein>
    <submittedName>
        <fullName evidence="3">Diguanylate cyclase</fullName>
    </submittedName>
</protein>
<feature type="transmembrane region" description="Helical" evidence="1">
    <location>
        <begin position="6"/>
        <end position="24"/>
    </location>
</feature>
<dbReference type="PANTHER" id="PTHR45138:SF9">
    <property type="entry name" value="DIGUANYLATE CYCLASE DGCM-RELATED"/>
    <property type="match status" value="1"/>
</dbReference>
<reference evidence="3 4" key="1">
    <citation type="submission" date="2019-10" db="EMBL/GenBank/DDBJ databases">
        <title>Genome sequencing of Lactobacillus manihotivorans.</title>
        <authorList>
            <person name="Kim K."/>
        </authorList>
    </citation>
    <scope>NUCLEOTIDE SEQUENCE [LARGE SCALE GENOMIC DNA]</scope>
    <source>
        <strain evidence="3 4">LM010</strain>
    </source>
</reference>
<accession>A0A5P8JRZ0</accession>
<dbReference type="InterPro" id="IPR043128">
    <property type="entry name" value="Rev_trsase/Diguanyl_cyclase"/>
</dbReference>
<feature type="domain" description="GGDEF" evidence="2">
    <location>
        <begin position="228"/>
        <end position="362"/>
    </location>
</feature>
<proteinExistence type="predicted"/>
<dbReference type="NCBIfam" id="TIGR00254">
    <property type="entry name" value="GGDEF"/>
    <property type="match status" value="1"/>
</dbReference>
<gene>
    <name evidence="3" type="ORF">LM010_10665</name>
</gene>
<organism evidence="3 4">
    <name type="scientific">Lacticaseibacillus manihotivorans</name>
    <dbReference type="NCBI Taxonomy" id="88233"/>
    <lineage>
        <taxon>Bacteria</taxon>
        <taxon>Bacillati</taxon>
        <taxon>Bacillota</taxon>
        <taxon>Bacilli</taxon>
        <taxon>Lactobacillales</taxon>
        <taxon>Lactobacillaceae</taxon>
        <taxon>Lacticaseibacillus</taxon>
    </lineage>
</organism>
<sequence>MLADLIFYLCFFMTGFVGTVDTIHEMVPHAYAMRFNKHMPDGLPIVLYLVVVVALIHMLPLSPWIKIALSVGAVIHLSTRAQDPRIYGLGLVAGWLISLPLSHVSALLSLGSLAVLALVALSNYHRMWVAQREWRVMLNLVGLSAGLWSIAALADQLDGGTALAAWALCLPVLYAAHWYDRVMIVRHHENQRLFYSSAHDELTGVRTLSLFRRDYRRYQTLLRSDPQKPLHLAMVDIDHFKMINDTYGHLVGNEVLISFAKDFETYLAQKDYYCGLYRIGGEEFSVYLYSLSATDAKRELETYTQRLKTLQVSKTYPDLRITLSMGMCQCLGISENLVNLIGRADENLYRAKHLGRDQIIAA</sequence>
<dbReference type="Gene3D" id="3.30.70.270">
    <property type="match status" value="1"/>
</dbReference>
<feature type="transmembrane region" description="Helical" evidence="1">
    <location>
        <begin position="136"/>
        <end position="154"/>
    </location>
</feature>
<name>A0A5P8JRZ0_9LACO</name>